<proteinExistence type="predicted"/>
<dbReference type="EMBL" id="MU006235">
    <property type="protein sequence ID" value="KAF2822249.1"/>
    <property type="molecule type" value="Genomic_DNA"/>
</dbReference>
<gene>
    <name evidence="1" type="ORF">CC86DRAFT_470269</name>
</gene>
<evidence type="ECO:0000313" key="2">
    <source>
        <dbReference type="Proteomes" id="UP000799424"/>
    </source>
</evidence>
<protein>
    <submittedName>
        <fullName evidence="1">Uncharacterized protein</fullName>
    </submittedName>
</protein>
<evidence type="ECO:0000313" key="1">
    <source>
        <dbReference type="EMBL" id="KAF2822249.1"/>
    </source>
</evidence>
<dbReference type="Proteomes" id="UP000799424">
    <property type="component" value="Unassembled WGS sequence"/>
</dbReference>
<accession>A0A6A6ZNL3</accession>
<name>A0A6A6ZNL3_9PLEO</name>
<sequence length="238" mass="25971">MAELLSVGITARLVKFVDAISTVLEQSQNLSDSKDLVGKVTNDIRMMPGRVESWLMAFLLAKSSSKSDTKTILSNLESTGRKVDLRIEEAQALASKKSSGATNIVEVIEMVDQVKANIDALYTFAPPPSCEDIGVIRSQTGDSKICLKPEQRLATSSPILDLFTKTKIALWTIKTQISDTRAAAAEKAFSRLETWGTDLLDGPFGLDKILHSSALCREEVCPIKSVVILVFVDLILIE</sequence>
<organism evidence="1 2">
    <name type="scientific">Ophiobolus disseminans</name>
    <dbReference type="NCBI Taxonomy" id="1469910"/>
    <lineage>
        <taxon>Eukaryota</taxon>
        <taxon>Fungi</taxon>
        <taxon>Dikarya</taxon>
        <taxon>Ascomycota</taxon>
        <taxon>Pezizomycotina</taxon>
        <taxon>Dothideomycetes</taxon>
        <taxon>Pleosporomycetidae</taxon>
        <taxon>Pleosporales</taxon>
        <taxon>Pleosporineae</taxon>
        <taxon>Phaeosphaeriaceae</taxon>
        <taxon>Ophiobolus</taxon>
    </lineage>
</organism>
<dbReference type="AlphaFoldDB" id="A0A6A6ZNL3"/>
<keyword evidence="2" id="KW-1185">Reference proteome</keyword>
<feature type="non-terminal residue" evidence="1">
    <location>
        <position position="238"/>
    </location>
</feature>
<reference evidence="1" key="1">
    <citation type="journal article" date="2020" name="Stud. Mycol.">
        <title>101 Dothideomycetes genomes: a test case for predicting lifestyles and emergence of pathogens.</title>
        <authorList>
            <person name="Haridas S."/>
            <person name="Albert R."/>
            <person name="Binder M."/>
            <person name="Bloem J."/>
            <person name="Labutti K."/>
            <person name="Salamov A."/>
            <person name="Andreopoulos B."/>
            <person name="Baker S."/>
            <person name="Barry K."/>
            <person name="Bills G."/>
            <person name="Bluhm B."/>
            <person name="Cannon C."/>
            <person name="Castanera R."/>
            <person name="Culley D."/>
            <person name="Daum C."/>
            <person name="Ezra D."/>
            <person name="Gonzalez J."/>
            <person name="Henrissat B."/>
            <person name="Kuo A."/>
            <person name="Liang C."/>
            <person name="Lipzen A."/>
            <person name="Lutzoni F."/>
            <person name="Magnuson J."/>
            <person name="Mondo S."/>
            <person name="Nolan M."/>
            <person name="Ohm R."/>
            <person name="Pangilinan J."/>
            <person name="Park H.-J."/>
            <person name="Ramirez L."/>
            <person name="Alfaro M."/>
            <person name="Sun H."/>
            <person name="Tritt A."/>
            <person name="Yoshinaga Y."/>
            <person name="Zwiers L.-H."/>
            <person name="Turgeon B."/>
            <person name="Goodwin S."/>
            <person name="Spatafora J."/>
            <person name="Crous P."/>
            <person name="Grigoriev I."/>
        </authorList>
    </citation>
    <scope>NUCLEOTIDE SEQUENCE</scope>
    <source>
        <strain evidence="1">CBS 113818</strain>
    </source>
</reference>